<keyword evidence="3" id="KW-1185">Reference proteome</keyword>
<accession>A0A919TM71</accession>
<proteinExistence type="predicted"/>
<organism evidence="2 3">
    <name type="scientific">Actinoplanes siamensis</name>
    <dbReference type="NCBI Taxonomy" id="1223317"/>
    <lineage>
        <taxon>Bacteria</taxon>
        <taxon>Bacillati</taxon>
        <taxon>Actinomycetota</taxon>
        <taxon>Actinomycetes</taxon>
        <taxon>Micromonosporales</taxon>
        <taxon>Micromonosporaceae</taxon>
        <taxon>Actinoplanes</taxon>
    </lineage>
</organism>
<feature type="region of interest" description="Disordered" evidence="1">
    <location>
        <begin position="38"/>
        <end position="67"/>
    </location>
</feature>
<name>A0A919TM71_9ACTN</name>
<dbReference type="AlphaFoldDB" id="A0A919TM71"/>
<evidence type="ECO:0000313" key="3">
    <source>
        <dbReference type="Proteomes" id="UP000629619"/>
    </source>
</evidence>
<dbReference type="EMBL" id="BOMW01000046">
    <property type="protein sequence ID" value="GIF07239.1"/>
    <property type="molecule type" value="Genomic_DNA"/>
</dbReference>
<protein>
    <submittedName>
        <fullName evidence="2">Uncharacterized protein</fullName>
    </submittedName>
</protein>
<sequence>MGAGDEHRADAARLRAHELPDFREIAIRLAGELPVARHVKPNRAGHPPGPERPEPINRLLTDFPENR</sequence>
<evidence type="ECO:0000256" key="1">
    <source>
        <dbReference type="SAM" id="MobiDB-lite"/>
    </source>
</evidence>
<evidence type="ECO:0000313" key="2">
    <source>
        <dbReference type="EMBL" id="GIF07239.1"/>
    </source>
</evidence>
<dbReference type="Proteomes" id="UP000629619">
    <property type="component" value="Unassembled WGS sequence"/>
</dbReference>
<gene>
    <name evidence="2" type="ORF">Asi03nite_47770</name>
</gene>
<reference evidence="2" key="1">
    <citation type="submission" date="2021-01" db="EMBL/GenBank/DDBJ databases">
        <title>Whole genome shotgun sequence of Actinoplanes siamensis NBRC 109076.</title>
        <authorList>
            <person name="Komaki H."/>
            <person name="Tamura T."/>
        </authorList>
    </citation>
    <scope>NUCLEOTIDE SEQUENCE</scope>
    <source>
        <strain evidence="2">NBRC 109076</strain>
    </source>
</reference>
<comment type="caution">
    <text evidence="2">The sequence shown here is derived from an EMBL/GenBank/DDBJ whole genome shotgun (WGS) entry which is preliminary data.</text>
</comment>
<dbReference type="RefSeq" id="WP_203682648.1">
    <property type="nucleotide sequence ID" value="NZ_BOMW01000046.1"/>
</dbReference>